<dbReference type="Proteomes" id="UP000051155">
    <property type="component" value="Unassembled WGS sequence"/>
</dbReference>
<dbReference type="Pfam" id="PF00358">
    <property type="entry name" value="PTS_EIIA_1"/>
    <property type="match status" value="1"/>
</dbReference>
<keyword evidence="8" id="KW-0670">Pyruvate</keyword>
<evidence type="ECO:0000313" key="8">
    <source>
        <dbReference type="EMBL" id="KRL37513.1"/>
    </source>
</evidence>
<dbReference type="PANTHER" id="PTHR45008">
    <property type="entry name" value="PTS SYSTEM GLUCOSE-SPECIFIC EIIA COMPONENT"/>
    <property type="match status" value="1"/>
</dbReference>
<dbReference type="Gene3D" id="2.70.70.10">
    <property type="entry name" value="Glucose Permease (Domain IIA)"/>
    <property type="match status" value="1"/>
</dbReference>
<keyword evidence="9" id="KW-1185">Reference proteome</keyword>
<gene>
    <name evidence="8" type="ORF">FD20_GL000391</name>
</gene>
<dbReference type="InterPro" id="IPR050890">
    <property type="entry name" value="PTS_EIIA_component"/>
</dbReference>
<evidence type="ECO:0000259" key="7">
    <source>
        <dbReference type="PROSITE" id="PS51093"/>
    </source>
</evidence>
<dbReference type="EMBL" id="AZEG01000011">
    <property type="protein sequence ID" value="KRL37513.1"/>
    <property type="molecule type" value="Genomic_DNA"/>
</dbReference>
<evidence type="ECO:0000256" key="1">
    <source>
        <dbReference type="ARBA" id="ARBA00004496"/>
    </source>
</evidence>
<keyword evidence="5" id="KW-0598">Phosphotransferase system</keyword>
<dbReference type="NCBIfam" id="TIGR00830">
    <property type="entry name" value="PTBA"/>
    <property type="match status" value="1"/>
</dbReference>
<evidence type="ECO:0000256" key="6">
    <source>
        <dbReference type="ARBA" id="ARBA00022777"/>
    </source>
</evidence>
<dbReference type="InterPro" id="IPR011055">
    <property type="entry name" value="Dup_hybrid_motif"/>
</dbReference>
<accession>A0A0R1PY83</accession>
<dbReference type="GO" id="GO:0009401">
    <property type="term" value="P:phosphoenolpyruvate-dependent sugar phosphotransferase system"/>
    <property type="evidence" value="ECO:0007669"/>
    <property type="project" value="UniProtKB-KW"/>
</dbReference>
<keyword evidence="3" id="KW-0762">Sugar transport</keyword>
<protein>
    <submittedName>
        <fullName evidence="8">Phosphoenolpyruvate-dependent sugar phosphotransferase system eiiabc, sucrose specific</fullName>
    </submittedName>
</protein>
<evidence type="ECO:0000256" key="4">
    <source>
        <dbReference type="ARBA" id="ARBA00022679"/>
    </source>
</evidence>
<keyword evidence="6" id="KW-0418">Kinase</keyword>
<dbReference type="PATRIC" id="fig|1423812.3.peg.403"/>
<name>A0A0R1PY83_9LACO</name>
<reference evidence="8 9" key="1">
    <citation type="journal article" date="2015" name="Genome Announc.">
        <title>Expanding the biotechnology potential of lactobacilli through comparative genomics of 213 strains and associated genera.</title>
        <authorList>
            <person name="Sun Z."/>
            <person name="Harris H.M."/>
            <person name="McCann A."/>
            <person name="Guo C."/>
            <person name="Argimon S."/>
            <person name="Zhang W."/>
            <person name="Yang X."/>
            <person name="Jeffery I.B."/>
            <person name="Cooney J.C."/>
            <person name="Kagawa T.F."/>
            <person name="Liu W."/>
            <person name="Song Y."/>
            <person name="Salvetti E."/>
            <person name="Wrobel A."/>
            <person name="Rasinkangas P."/>
            <person name="Parkhill J."/>
            <person name="Rea M.C."/>
            <person name="O'Sullivan O."/>
            <person name="Ritari J."/>
            <person name="Douillard F.P."/>
            <person name="Paul Ross R."/>
            <person name="Yang R."/>
            <person name="Briner A.E."/>
            <person name="Felis G.E."/>
            <person name="de Vos W.M."/>
            <person name="Barrangou R."/>
            <person name="Klaenhammer T.R."/>
            <person name="Caufield P.W."/>
            <person name="Cui Y."/>
            <person name="Zhang H."/>
            <person name="O'Toole P.W."/>
        </authorList>
    </citation>
    <scope>NUCLEOTIDE SEQUENCE [LARGE SCALE GENOMIC DNA]</scope>
    <source>
        <strain evidence="8 9">DSM 19971</strain>
    </source>
</reference>
<comment type="caution">
    <text evidence="8">The sequence shown here is derived from an EMBL/GenBank/DDBJ whole genome shotgun (WGS) entry which is preliminary data.</text>
</comment>
<evidence type="ECO:0000256" key="3">
    <source>
        <dbReference type="ARBA" id="ARBA00022597"/>
    </source>
</evidence>
<evidence type="ECO:0000313" key="9">
    <source>
        <dbReference type="Proteomes" id="UP000051155"/>
    </source>
</evidence>
<keyword evidence="4 8" id="KW-0808">Transferase</keyword>
<dbReference type="SUPFAM" id="SSF51261">
    <property type="entry name" value="Duplicated hybrid motif"/>
    <property type="match status" value="1"/>
</dbReference>
<evidence type="ECO:0000256" key="2">
    <source>
        <dbReference type="ARBA" id="ARBA00022448"/>
    </source>
</evidence>
<feature type="domain" description="PTS EIIA type-1" evidence="7">
    <location>
        <begin position="1"/>
        <end position="98"/>
    </location>
</feature>
<evidence type="ECO:0000256" key="5">
    <source>
        <dbReference type="ARBA" id="ARBA00022683"/>
    </source>
</evidence>
<sequence length="126" mass="13479">MMGNGAAVVPIDGTIYAPVSGKVTVAYTTKHAYGLKSDNGVGVLIHIRIDTVELKGKYFNSFVEQDQYIEQGSPLGNLDIEKIKKAGYDPTVIVVVTNTAAHESVNRVTAGKVDKDSKLITATARN</sequence>
<comment type="subcellular location">
    <subcellularLocation>
        <location evidence="1">Cytoplasm</location>
    </subcellularLocation>
</comment>
<dbReference type="GO" id="GO:0005737">
    <property type="term" value="C:cytoplasm"/>
    <property type="evidence" value="ECO:0007669"/>
    <property type="project" value="UniProtKB-SubCell"/>
</dbReference>
<dbReference type="PANTHER" id="PTHR45008:SF1">
    <property type="entry name" value="PTS SYSTEM GLUCOSE-SPECIFIC EIIA COMPONENT"/>
    <property type="match status" value="1"/>
</dbReference>
<organism evidence="8 9">
    <name type="scientific">Liquorilactobacillus uvarum DSM 19971</name>
    <dbReference type="NCBI Taxonomy" id="1423812"/>
    <lineage>
        <taxon>Bacteria</taxon>
        <taxon>Bacillati</taxon>
        <taxon>Bacillota</taxon>
        <taxon>Bacilli</taxon>
        <taxon>Lactobacillales</taxon>
        <taxon>Lactobacillaceae</taxon>
        <taxon>Liquorilactobacillus</taxon>
    </lineage>
</organism>
<dbReference type="GO" id="GO:0016301">
    <property type="term" value="F:kinase activity"/>
    <property type="evidence" value="ECO:0007669"/>
    <property type="project" value="UniProtKB-KW"/>
</dbReference>
<dbReference type="InterPro" id="IPR001127">
    <property type="entry name" value="PTS_EIIA_1_perm"/>
</dbReference>
<dbReference type="AlphaFoldDB" id="A0A0R1PY83"/>
<dbReference type="PROSITE" id="PS51093">
    <property type="entry name" value="PTS_EIIA_TYPE_1"/>
    <property type="match status" value="1"/>
</dbReference>
<dbReference type="STRING" id="1423812.FD20_GL000391"/>
<proteinExistence type="predicted"/>
<keyword evidence="2" id="KW-0813">Transport</keyword>